<dbReference type="EMBL" id="CP015515">
    <property type="protein sequence ID" value="AND17184.1"/>
    <property type="molecule type" value="Genomic_DNA"/>
</dbReference>
<sequence>MDYRKTRSFRLCVVRGSTSELKPIASIAISADGGIMVAPVAVSEAGWWYGKVRHAESSGHRDFRHTEERPKLHYHRSGWVAASLSGRELERKWMHFPRVDTKGRSQLLSIVVARPWALASSRGPLRKGDLLVIEKRWPQSMAFSFSLITTSPDQQIELHPDLPNMGLVPGDDSQFLIDMSMFRPKTALLGRVKISHEPTYEMPGIAVAAVSWSPAIRPEDTPAYALFSDTMRSPAVFRDVNLPGKREMRVLNESGEILLAPMAEHFRRIGPVLR</sequence>
<dbReference type="PATRIC" id="fig|33888.3.peg.2283"/>
<reference evidence="1 2" key="1">
    <citation type="submission" date="2016-05" db="EMBL/GenBank/DDBJ databases">
        <title>Complete genome sequence of Rathayibacter tritici NCPPB 1953.</title>
        <authorList>
            <person name="Park J."/>
            <person name="Lee H.-H."/>
            <person name="Lee S.-W."/>
            <person name="Seo Y.-S."/>
        </authorList>
    </citation>
    <scope>NUCLEOTIDE SEQUENCE [LARGE SCALE GENOMIC DNA]</scope>
    <source>
        <strain evidence="1 2">NCPPB 1953</strain>
    </source>
</reference>
<protein>
    <submittedName>
        <fullName evidence="1">Uncharacterized protein</fullName>
    </submittedName>
</protein>
<evidence type="ECO:0000313" key="1">
    <source>
        <dbReference type="EMBL" id="AND17184.1"/>
    </source>
</evidence>
<gene>
    <name evidence="1" type="ORF">A6122_2060</name>
</gene>
<dbReference type="Proteomes" id="UP000077071">
    <property type="component" value="Chromosome"/>
</dbReference>
<name>A0A160KUF4_9MICO</name>
<organism evidence="1 2">
    <name type="scientific">Rathayibacter tritici</name>
    <dbReference type="NCBI Taxonomy" id="33888"/>
    <lineage>
        <taxon>Bacteria</taxon>
        <taxon>Bacillati</taxon>
        <taxon>Actinomycetota</taxon>
        <taxon>Actinomycetes</taxon>
        <taxon>Micrococcales</taxon>
        <taxon>Microbacteriaceae</taxon>
        <taxon>Rathayibacter</taxon>
    </lineage>
</organism>
<dbReference type="AlphaFoldDB" id="A0A160KUF4"/>
<keyword evidence="2" id="KW-1185">Reference proteome</keyword>
<dbReference type="KEGG" id="rtn:A6122_2060"/>
<proteinExistence type="predicted"/>
<accession>A0A160KUF4</accession>
<evidence type="ECO:0000313" key="2">
    <source>
        <dbReference type="Proteomes" id="UP000077071"/>
    </source>
</evidence>